<accession>A0A0P0Y4M7</accession>
<dbReference type="Proteomes" id="UP000059680">
    <property type="component" value="Chromosome 11"/>
</dbReference>
<dbReference type="InParanoid" id="A0A0P0Y4M7"/>
<organism evidence="1 2">
    <name type="scientific">Oryza sativa subsp. japonica</name>
    <name type="common">Rice</name>
    <dbReference type="NCBI Taxonomy" id="39947"/>
    <lineage>
        <taxon>Eukaryota</taxon>
        <taxon>Viridiplantae</taxon>
        <taxon>Streptophyta</taxon>
        <taxon>Embryophyta</taxon>
        <taxon>Tracheophyta</taxon>
        <taxon>Spermatophyta</taxon>
        <taxon>Magnoliopsida</taxon>
        <taxon>Liliopsida</taxon>
        <taxon>Poales</taxon>
        <taxon>Poaceae</taxon>
        <taxon>BOP clade</taxon>
        <taxon>Oryzoideae</taxon>
        <taxon>Oryzeae</taxon>
        <taxon>Oryzinae</taxon>
        <taxon>Oryza</taxon>
        <taxon>Oryza sativa</taxon>
    </lineage>
</organism>
<dbReference type="AlphaFoldDB" id="A0A0P0Y4M7"/>
<dbReference type="PaxDb" id="39947-A0A0P0Y4M7"/>
<reference evidence="2" key="1">
    <citation type="journal article" date="2005" name="Nature">
        <title>The map-based sequence of the rice genome.</title>
        <authorList>
            <consortium name="International rice genome sequencing project (IRGSP)"/>
            <person name="Matsumoto T."/>
            <person name="Wu J."/>
            <person name="Kanamori H."/>
            <person name="Katayose Y."/>
            <person name="Fujisawa M."/>
            <person name="Namiki N."/>
            <person name="Mizuno H."/>
            <person name="Yamamoto K."/>
            <person name="Antonio B.A."/>
            <person name="Baba T."/>
            <person name="Sakata K."/>
            <person name="Nagamura Y."/>
            <person name="Aoki H."/>
            <person name="Arikawa K."/>
            <person name="Arita K."/>
            <person name="Bito T."/>
            <person name="Chiden Y."/>
            <person name="Fujitsuka N."/>
            <person name="Fukunaka R."/>
            <person name="Hamada M."/>
            <person name="Harada C."/>
            <person name="Hayashi A."/>
            <person name="Hijishita S."/>
            <person name="Honda M."/>
            <person name="Hosokawa S."/>
            <person name="Ichikawa Y."/>
            <person name="Idonuma A."/>
            <person name="Iijima M."/>
            <person name="Ikeda M."/>
            <person name="Ikeno M."/>
            <person name="Ito K."/>
            <person name="Ito S."/>
            <person name="Ito T."/>
            <person name="Ito Y."/>
            <person name="Ito Y."/>
            <person name="Iwabuchi A."/>
            <person name="Kamiya K."/>
            <person name="Karasawa W."/>
            <person name="Kurita K."/>
            <person name="Katagiri S."/>
            <person name="Kikuta A."/>
            <person name="Kobayashi H."/>
            <person name="Kobayashi N."/>
            <person name="Machita K."/>
            <person name="Maehara T."/>
            <person name="Masukawa M."/>
            <person name="Mizubayashi T."/>
            <person name="Mukai Y."/>
            <person name="Nagasaki H."/>
            <person name="Nagata Y."/>
            <person name="Naito S."/>
            <person name="Nakashima M."/>
            <person name="Nakama Y."/>
            <person name="Nakamichi Y."/>
            <person name="Nakamura M."/>
            <person name="Meguro A."/>
            <person name="Negishi M."/>
            <person name="Ohta I."/>
            <person name="Ohta T."/>
            <person name="Okamoto M."/>
            <person name="Ono N."/>
            <person name="Saji S."/>
            <person name="Sakaguchi M."/>
            <person name="Sakai K."/>
            <person name="Shibata M."/>
            <person name="Shimokawa T."/>
            <person name="Song J."/>
            <person name="Takazaki Y."/>
            <person name="Terasawa K."/>
            <person name="Tsugane M."/>
            <person name="Tsuji K."/>
            <person name="Ueda S."/>
            <person name="Waki K."/>
            <person name="Yamagata H."/>
            <person name="Yamamoto M."/>
            <person name="Yamamoto S."/>
            <person name="Yamane H."/>
            <person name="Yoshiki S."/>
            <person name="Yoshihara R."/>
            <person name="Yukawa K."/>
            <person name="Zhong H."/>
            <person name="Yano M."/>
            <person name="Yuan Q."/>
            <person name="Ouyang S."/>
            <person name="Liu J."/>
            <person name="Jones K.M."/>
            <person name="Gansberger K."/>
            <person name="Moffat K."/>
            <person name="Hill J."/>
            <person name="Bera J."/>
            <person name="Fadrosh D."/>
            <person name="Jin S."/>
            <person name="Johri S."/>
            <person name="Kim M."/>
            <person name="Overton L."/>
            <person name="Reardon M."/>
            <person name="Tsitrin T."/>
            <person name="Vuong H."/>
            <person name="Weaver B."/>
            <person name="Ciecko A."/>
            <person name="Tallon L."/>
            <person name="Jackson J."/>
            <person name="Pai G."/>
            <person name="Aken S.V."/>
            <person name="Utterback T."/>
            <person name="Reidmuller S."/>
            <person name="Feldblyum T."/>
            <person name="Hsiao J."/>
            <person name="Zismann V."/>
            <person name="Iobst S."/>
            <person name="de Vazeille A.R."/>
            <person name="Buell C.R."/>
            <person name="Ying K."/>
            <person name="Li Y."/>
            <person name="Lu T."/>
            <person name="Huang Y."/>
            <person name="Zhao Q."/>
            <person name="Feng Q."/>
            <person name="Zhang L."/>
            <person name="Zhu J."/>
            <person name="Weng Q."/>
            <person name="Mu J."/>
            <person name="Lu Y."/>
            <person name="Fan D."/>
            <person name="Liu Y."/>
            <person name="Guan J."/>
            <person name="Zhang Y."/>
            <person name="Yu S."/>
            <person name="Liu X."/>
            <person name="Zhang Y."/>
            <person name="Hong G."/>
            <person name="Han B."/>
            <person name="Choisne N."/>
            <person name="Demange N."/>
            <person name="Orjeda G."/>
            <person name="Samain S."/>
            <person name="Cattolico L."/>
            <person name="Pelletier E."/>
            <person name="Couloux A."/>
            <person name="Segurens B."/>
            <person name="Wincker P."/>
            <person name="D'Hont A."/>
            <person name="Scarpelli C."/>
            <person name="Weissenbach J."/>
            <person name="Salanoubat M."/>
            <person name="Quetier F."/>
            <person name="Yu Y."/>
            <person name="Kim H.R."/>
            <person name="Rambo T."/>
            <person name="Currie J."/>
            <person name="Collura K."/>
            <person name="Luo M."/>
            <person name="Yang T."/>
            <person name="Ammiraju J.S.S."/>
            <person name="Engler F."/>
            <person name="Soderlund C."/>
            <person name="Wing R.A."/>
            <person name="Palmer L.E."/>
            <person name="de la Bastide M."/>
            <person name="Spiegel L."/>
            <person name="Nascimento L."/>
            <person name="Zutavern T."/>
            <person name="O'Shaughnessy A."/>
            <person name="Dike S."/>
            <person name="Dedhia N."/>
            <person name="Preston R."/>
            <person name="Balija V."/>
            <person name="McCombie W.R."/>
            <person name="Chow T."/>
            <person name="Chen H."/>
            <person name="Chung M."/>
            <person name="Chen C."/>
            <person name="Shaw J."/>
            <person name="Wu H."/>
            <person name="Hsiao K."/>
            <person name="Chao Y."/>
            <person name="Chu M."/>
            <person name="Cheng C."/>
            <person name="Hour A."/>
            <person name="Lee P."/>
            <person name="Lin S."/>
            <person name="Lin Y."/>
            <person name="Liou J."/>
            <person name="Liu S."/>
            <person name="Hsing Y."/>
            <person name="Raghuvanshi S."/>
            <person name="Mohanty A."/>
            <person name="Bharti A.K."/>
            <person name="Gaur A."/>
            <person name="Gupta V."/>
            <person name="Kumar D."/>
            <person name="Ravi V."/>
            <person name="Vij S."/>
            <person name="Kapur A."/>
            <person name="Khurana P."/>
            <person name="Khurana P."/>
            <person name="Khurana J.P."/>
            <person name="Tyagi A.K."/>
            <person name="Gaikwad K."/>
            <person name="Singh A."/>
            <person name="Dalal V."/>
            <person name="Srivastava S."/>
            <person name="Dixit A."/>
            <person name="Pal A.K."/>
            <person name="Ghazi I.A."/>
            <person name="Yadav M."/>
            <person name="Pandit A."/>
            <person name="Bhargava A."/>
            <person name="Sureshbabu K."/>
            <person name="Batra K."/>
            <person name="Sharma T.R."/>
            <person name="Mohapatra T."/>
            <person name="Singh N.K."/>
            <person name="Messing J."/>
            <person name="Nelson A.B."/>
            <person name="Fuks G."/>
            <person name="Kavchok S."/>
            <person name="Keizer G."/>
            <person name="Linton E."/>
            <person name="Llaca V."/>
            <person name="Song R."/>
            <person name="Tanyolac B."/>
            <person name="Young S."/>
            <person name="Ho-Il K."/>
            <person name="Hahn J.H."/>
            <person name="Sangsakoo G."/>
            <person name="Vanavichit A."/>
            <person name="de Mattos Luiz.A.T."/>
            <person name="Zimmer P.D."/>
            <person name="Malone G."/>
            <person name="Dellagostin O."/>
            <person name="de Oliveira A.C."/>
            <person name="Bevan M."/>
            <person name="Bancroft I."/>
            <person name="Minx P."/>
            <person name="Cordum H."/>
            <person name="Wilson R."/>
            <person name="Cheng Z."/>
            <person name="Jin W."/>
            <person name="Jiang J."/>
            <person name="Leong S.A."/>
            <person name="Iwama H."/>
            <person name="Gojobori T."/>
            <person name="Itoh T."/>
            <person name="Niimura Y."/>
            <person name="Fujii Y."/>
            <person name="Habara T."/>
            <person name="Sakai H."/>
            <person name="Sato Y."/>
            <person name="Wilson G."/>
            <person name="Kumar K."/>
            <person name="McCouch S."/>
            <person name="Juretic N."/>
            <person name="Hoen D."/>
            <person name="Wright S."/>
            <person name="Bruskiewich R."/>
            <person name="Bureau T."/>
            <person name="Miyao A."/>
            <person name="Hirochika H."/>
            <person name="Nishikawa T."/>
            <person name="Kadowaki K."/>
            <person name="Sugiura M."/>
            <person name="Burr B."/>
            <person name="Sasaki T."/>
        </authorList>
    </citation>
    <scope>NUCLEOTIDE SEQUENCE [LARGE SCALE GENOMIC DNA]</scope>
    <source>
        <strain evidence="2">cv. Nipponbare</strain>
    </source>
</reference>
<reference evidence="1 2" key="3">
    <citation type="journal article" date="2013" name="Rice">
        <title>Improvement of the Oryza sativa Nipponbare reference genome using next generation sequence and optical map data.</title>
        <authorList>
            <person name="Kawahara Y."/>
            <person name="de la Bastide M."/>
            <person name="Hamilton J.P."/>
            <person name="Kanamori H."/>
            <person name="McCombie W.R."/>
            <person name="Ouyang S."/>
            <person name="Schwartz D.C."/>
            <person name="Tanaka T."/>
            <person name="Wu J."/>
            <person name="Zhou S."/>
            <person name="Childs K.L."/>
            <person name="Davidson R.M."/>
            <person name="Lin H."/>
            <person name="Quesada-Ocampo L."/>
            <person name="Vaillancourt B."/>
            <person name="Sakai H."/>
            <person name="Lee S.S."/>
            <person name="Kim J."/>
            <person name="Numa H."/>
            <person name="Itoh T."/>
            <person name="Buell C.R."/>
            <person name="Matsumoto T."/>
        </authorList>
    </citation>
    <scope>NUCLEOTIDE SEQUENCE [LARGE SCALE GENOMIC DNA]</scope>
    <source>
        <strain evidence="2">cv. Nipponbare</strain>
    </source>
</reference>
<evidence type="ECO:0000313" key="1">
    <source>
        <dbReference type="EMBL" id="BAT14968.1"/>
    </source>
</evidence>
<keyword evidence="2" id="KW-1185">Reference proteome</keyword>
<reference evidence="1 2" key="2">
    <citation type="journal article" date="2013" name="Plant Cell Physiol.">
        <title>Rice Annotation Project Database (RAP-DB): an integrative and interactive database for rice genomics.</title>
        <authorList>
            <person name="Sakai H."/>
            <person name="Lee S.S."/>
            <person name="Tanaka T."/>
            <person name="Numa H."/>
            <person name="Kim J."/>
            <person name="Kawahara Y."/>
            <person name="Wakimoto H."/>
            <person name="Yang C.C."/>
            <person name="Iwamoto M."/>
            <person name="Abe T."/>
            <person name="Yamada Y."/>
            <person name="Muto A."/>
            <person name="Inokuchi H."/>
            <person name="Ikemura T."/>
            <person name="Matsumoto T."/>
            <person name="Sasaki T."/>
            <person name="Itoh T."/>
        </authorList>
    </citation>
    <scope>NUCLEOTIDE SEQUENCE [LARGE SCALE GENOMIC DNA]</scope>
    <source>
        <strain evidence="2">cv. Nipponbare</strain>
    </source>
</reference>
<dbReference type="EMBL" id="AP014967">
    <property type="protein sequence ID" value="BAT14968.1"/>
    <property type="molecule type" value="Genomic_DNA"/>
</dbReference>
<name>A0A0P0Y4M7_ORYSJ</name>
<dbReference type="Gramene" id="Os11t0635400-00">
    <property type="protein sequence ID" value="Os11t0635400-00"/>
    <property type="gene ID" value="Os11g0635400"/>
</dbReference>
<protein>
    <submittedName>
        <fullName evidence="1">Os11g0635400 protein</fullName>
    </submittedName>
</protein>
<sequence>MFAKRSSNLVLCLLHHSRVPNELSHNPFQRRRRCLAAPIEQVLMLTPIVVLMLSVDSGKSPFLWILRSTSTKSKSSWSSEEDLFSWCSLIMMSKNAYTSSRCRLIWRGLLLISSARRDDG</sequence>
<evidence type="ECO:0000313" key="2">
    <source>
        <dbReference type="Proteomes" id="UP000059680"/>
    </source>
</evidence>
<proteinExistence type="predicted"/>
<gene>
    <name evidence="1" type="ordered locus">Os11g0635400</name>
    <name evidence="1" type="ORF">OSNPB_110635400</name>
</gene>